<accession>A0A6J4IYJ3</accession>
<name>A0A6J4IYJ3_9BACT</name>
<gene>
    <name evidence="2" type="ORF">AVDCRST_MAG63-2648</name>
</gene>
<reference evidence="2" key="1">
    <citation type="submission" date="2020-02" db="EMBL/GenBank/DDBJ databases">
        <authorList>
            <person name="Meier V. D."/>
        </authorList>
    </citation>
    <scope>NUCLEOTIDE SEQUENCE</scope>
    <source>
        <strain evidence="2">AVDCRST_MAG63</strain>
    </source>
</reference>
<protein>
    <submittedName>
        <fullName evidence="2">Uncharacterized protein</fullName>
    </submittedName>
</protein>
<feature type="compositionally biased region" description="Basic and acidic residues" evidence="1">
    <location>
        <begin position="16"/>
        <end position="29"/>
    </location>
</feature>
<sequence length="118" mass="12690">MRPVEVTGQIGQQDTELLRAEAGDRRSASEDAQPAKHFYPAARIHAPWPSSPGLTEADTLPEVALQRRSEASSPPARLLPPQRILRAGPVGGPSDRFGDVHRARCYPGQVGGNTTACR</sequence>
<evidence type="ECO:0000313" key="2">
    <source>
        <dbReference type="EMBL" id="CAA9265335.1"/>
    </source>
</evidence>
<organism evidence="2">
    <name type="scientific">uncultured Armatimonadetes bacterium</name>
    <dbReference type="NCBI Taxonomy" id="157466"/>
    <lineage>
        <taxon>Bacteria</taxon>
        <taxon>Bacillati</taxon>
        <taxon>Armatimonadota</taxon>
        <taxon>environmental samples</taxon>
    </lineage>
</organism>
<proteinExistence type="predicted"/>
<feature type="region of interest" description="Disordered" evidence="1">
    <location>
        <begin position="1"/>
        <end position="98"/>
    </location>
</feature>
<dbReference type="AlphaFoldDB" id="A0A6J4IYJ3"/>
<dbReference type="EMBL" id="CADCTO010000340">
    <property type="protein sequence ID" value="CAA9265335.1"/>
    <property type="molecule type" value="Genomic_DNA"/>
</dbReference>
<evidence type="ECO:0000256" key="1">
    <source>
        <dbReference type="SAM" id="MobiDB-lite"/>
    </source>
</evidence>